<keyword evidence="2" id="KW-1185">Reference proteome</keyword>
<organism evidence="1 2">
    <name type="scientific">Mycobacterium decipiens</name>
    <dbReference type="NCBI Taxonomy" id="1430326"/>
    <lineage>
        <taxon>Bacteria</taxon>
        <taxon>Bacillati</taxon>
        <taxon>Actinomycetota</taxon>
        <taxon>Actinomycetes</taxon>
        <taxon>Mycobacteriales</taxon>
        <taxon>Mycobacteriaceae</taxon>
        <taxon>Mycobacterium</taxon>
    </lineage>
</organism>
<dbReference type="RefSeq" id="WP_085323253.1">
    <property type="nucleotide sequence ID" value="NZ_NCXP01000001.1"/>
</dbReference>
<evidence type="ECO:0000313" key="2">
    <source>
        <dbReference type="Proteomes" id="UP000193247"/>
    </source>
</evidence>
<evidence type="ECO:0000313" key="1">
    <source>
        <dbReference type="EMBL" id="OSC43114.1"/>
    </source>
</evidence>
<dbReference type="AlphaFoldDB" id="A0A1X2M0H7"/>
<proteinExistence type="predicted"/>
<dbReference type="OrthoDB" id="4923808at2"/>
<reference evidence="1 2" key="1">
    <citation type="submission" date="2017-04" db="EMBL/GenBank/DDBJ databases">
        <title>The new phylogeny of genus Mycobacterium.</title>
        <authorList>
            <person name="Tortoli E."/>
            <person name="Trovato A."/>
            <person name="Cirillo D.M."/>
        </authorList>
    </citation>
    <scope>NUCLEOTIDE SEQUENCE [LARGE SCALE GENOMIC DNA]</scope>
    <source>
        <strain evidence="1 2">TBL 1200985</strain>
    </source>
</reference>
<protein>
    <submittedName>
        <fullName evidence="1">Uncharacterized protein</fullName>
    </submittedName>
</protein>
<comment type="caution">
    <text evidence="1">The sequence shown here is derived from an EMBL/GenBank/DDBJ whole genome shotgun (WGS) entry which is preliminary data.</text>
</comment>
<dbReference type="STRING" id="1430326.B8W66_01555"/>
<dbReference type="EMBL" id="NCXP01000001">
    <property type="protein sequence ID" value="OSC43114.1"/>
    <property type="molecule type" value="Genomic_DNA"/>
</dbReference>
<accession>A0A1X2M0H7</accession>
<name>A0A1X2M0H7_9MYCO</name>
<dbReference type="Proteomes" id="UP000193247">
    <property type="component" value="Unassembled WGS sequence"/>
</dbReference>
<sequence length="248" mass="27085">MTTPRTPLDAATAILRDPRLPAGDDERFVGFGVMGLPFASGHYLALRHFPATSFSPGYRSVWHRDPDGAWTFYATTPGPQSCARYFSSATSHDAVQCEIDVAWVTPWSLFVGIEGLVEWEIDIRATLSTRLMSRIGARLPATAWTNRVVLAALGRAAGPMLRAGRVRLAGTAPNGQRFMIAPKWVWGVARSRAVLLGADLGPVGPLDRQARLASFRPPQRGLFVVGSGHFETFDAGRHHAVRRTVAIR</sequence>
<gene>
    <name evidence="1" type="ORF">B8W66_01555</name>
</gene>